<dbReference type="InterPro" id="IPR036909">
    <property type="entry name" value="Cyt_c-like_dom_sf"/>
</dbReference>
<name>A0A6J6NHE4_9ZZZZ</name>
<dbReference type="PROSITE" id="PS51007">
    <property type="entry name" value="CYTC"/>
    <property type="match status" value="1"/>
</dbReference>
<keyword evidence="1" id="KW-0349">Heme</keyword>
<gene>
    <name evidence="5" type="ORF">UFOPK2399_00275</name>
</gene>
<proteinExistence type="predicted"/>
<dbReference type="Gene3D" id="1.10.760.10">
    <property type="entry name" value="Cytochrome c-like domain"/>
    <property type="match status" value="1"/>
</dbReference>
<dbReference type="GO" id="GO:0009055">
    <property type="term" value="F:electron transfer activity"/>
    <property type="evidence" value="ECO:0007669"/>
    <property type="project" value="InterPro"/>
</dbReference>
<evidence type="ECO:0000256" key="2">
    <source>
        <dbReference type="ARBA" id="ARBA00022723"/>
    </source>
</evidence>
<dbReference type="SUPFAM" id="SSF46626">
    <property type="entry name" value="Cytochrome c"/>
    <property type="match status" value="1"/>
</dbReference>
<dbReference type="EMBL" id="CAEZXP010000001">
    <property type="protein sequence ID" value="CAB4685777.1"/>
    <property type="molecule type" value="Genomic_DNA"/>
</dbReference>
<evidence type="ECO:0000313" key="5">
    <source>
        <dbReference type="EMBL" id="CAB4685777.1"/>
    </source>
</evidence>
<dbReference type="InterPro" id="IPR009056">
    <property type="entry name" value="Cyt_c-like_dom"/>
</dbReference>
<evidence type="ECO:0000256" key="3">
    <source>
        <dbReference type="ARBA" id="ARBA00023004"/>
    </source>
</evidence>
<dbReference type="AlphaFoldDB" id="A0A6J6NHE4"/>
<evidence type="ECO:0000259" key="4">
    <source>
        <dbReference type="PROSITE" id="PS51007"/>
    </source>
</evidence>
<dbReference type="Pfam" id="PF13442">
    <property type="entry name" value="Cytochrome_CBB3"/>
    <property type="match status" value="1"/>
</dbReference>
<accession>A0A6J6NHE4</accession>
<dbReference type="GO" id="GO:0046872">
    <property type="term" value="F:metal ion binding"/>
    <property type="evidence" value="ECO:0007669"/>
    <property type="project" value="UniProtKB-KW"/>
</dbReference>
<keyword evidence="2" id="KW-0479">Metal-binding</keyword>
<dbReference type="GO" id="GO:0020037">
    <property type="term" value="F:heme binding"/>
    <property type="evidence" value="ECO:0007669"/>
    <property type="project" value="InterPro"/>
</dbReference>
<sequence>MIPMRLSLTPCLIGAAASLALLGPLSSLAATPTTVSVRVTETKVTVSPNGASPGRIAFAIRNAGIRAHVVFVDGHATKPIRPGATVRLVVSVAKAGKVSLTSTTPGEATKHVTAVLTVAAVPNSDVGLGVFVQAGCGGCHSLKAAQAAGIIGPDFDVAKPSIARVVDRVTNGFKGMPPFLESLTTEEIAEVAEFVYESTH</sequence>
<reference evidence="5" key="1">
    <citation type="submission" date="2020-05" db="EMBL/GenBank/DDBJ databases">
        <authorList>
            <person name="Chiriac C."/>
            <person name="Salcher M."/>
            <person name="Ghai R."/>
            <person name="Kavagutti S V."/>
        </authorList>
    </citation>
    <scope>NUCLEOTIDE SEQUENCE</scope>
</reference>
<feature type="domain" description="Cytochrome c" evidence="4">
    <location>
        <begin position="122"/>
        <end position="199"/>
    </location>
</feature>
<organism evidence="5">
    <name type="scientific">freshwater metagenome</name>
    <dbReference type="NCBI Taxonomy" id="449393"/>
    <lineage>
        <taxon>unclassified sequences</taxon>
        <taxon>metagenomes</taxon>
        <taxon>ecological metagenomes</taxon>
    </lineage>
</organism>
<protein>
    <submittedName>
        <fullName evidence="5">Unannotated protein</fullName>
    </submittedName>
</protein>
<keyword evidence="3" id="KW-0408">Iron</keyword>
<evidence type="ECO:0000256" key="1">
    <source>
        <dbReference type="ARBA" id="ARBA00022617"/>
    </source>
</evidence>